<dbReference type="PANTHER" id="PTHR30086:SF20">
    <property type="entry name" value="ARGININE EXPORTER PROTEIN ARGO-RELATED"/>
    <property type="match status" value="1"/>
</dbReference>
<keyword evidence="8" id="KW-1185">Reference proteome</keyword>
<keyword evidence="3 6" id="KW-0812">Transmembrane</keyword>
<feature type="transmembrane region" description="Helical" evidence="6">
    <location>
        <begin position="179"/>
        <end position="199"/>
    </location>
</feature>
<dbReference type="GO" id="GO:0005886">
    <property type="term" value="C:plasma membrane"/>
    <property type="evidence" value="ECO:0007669"/>
    <property type="project" value="UniProtKB-SubCell"/>
</dbReference>
<keyword evidence="5 6" id="KW-0472">Membrane</keyword>
<dbReference type="eggNOG" id="COG1279">
    <property type="taxonomic scope" value="Bacteria"/>
</dbReference>
<feature type="transmembrane region" description="Helical" evidence="6">
    <location>
        <begin position="6"/>
        <end position="26"/>
    </location>
</feature>
<dbReference type="InterPro" id="IPR001123">
    <property type="entry name" value="LeuE-type"/>
</dbReference>
<dbReference type="STRING" id="182217.HCW_06380"/>
<evidence type="ECO:0000256" key="4">
    <source>
        <dbReference type="ARBA" id="ARBA00022989"/>
    </source>
</evidence>
<dbReference type="PATRIC" id="fig|182217.3.peg.1349"/>
<feature type="transmembrane region" description="Helical" evidence="6">
    <location>
        <begin position="66"/>
        <end position="91"/>
    </location>
</feature>
<name>I0ENL7_HELC0</name>
<reference evidence="8" key="1">
    <citation type="submission" date="2012-04" db="EMBL/GenBank/DDBJ databases">
        <title>Complete genome sequence of Helicobacter cetorum strain MIT 00-7128.</title>
        <authorList>
            <person name="Kersulyte D."/>
            <person name="Berg D.E."/>
        </authorList>
    </citation>
    <scope>NUCLEOTIDE SEQUENCE [LARGE SCALE GENOMIC DNA]</scope>
    <source>
        <strain evidence="8">MIT 00-7128</strain>
    </source>
</reference>
<dbReference type="HOGENOM" id="CLU_087840_0_1_7"/>
<dbReference type="RefSeq" id="WP_014661404.1">
    <property type="nucleotide sequence ID" value="NC_017737.1"/>
</dbReference>
<keyword evidence="4 6" id="KW-1133">Transmembrane helix</keyword>
<accession>I0ENL7</accession>
<evidence type="ECO:0000256" key="1">
    <source>
        <dbReference type="ARBA" id="ARBA00004651"/>
    </source>
</evidence>
<proteinExistence type="predicted"/>
<dbReference type="AlphaFoldDB" id="I0ENL7"/>
<keyword evidence="2" id="KW-1003">Cell membrane</keyword>
<protein>
    <submittedName>
        <fullName evidence="7">Uncharacterized protein</fullName>
    </submittedName>
</protein>
<dbReference type="Pfam" id="PF01810">
    <property type="entry name" value="LysE"/>
    <property type="match status" value="1"/>
</dbReference>
<evidence type="ECO:0000313" key="8">
    <source>
        <dbReference type="Proteomes" id="UP000005010"/>
    </source>
</evidence>
<evidence type="ECO:0000256" key="6">
    <source>
        <dbReference type="SAM" id="Phobius"/>
    </source>
</evidence>
<dbReference type="KEGG" id="hce:HCW_06380"/>
<feature type="transmembrane region" description="Helical" evidence="6">
    <location>
        <begin position="145"/>
        <end position="167"/>
    </location>
</feature>
<dbReference type="EMBL" id="CP003479">
    <property type="protein sequence ID" value="AFI04536.1"/>
    <property type="molecule type" value="Genomic_DNA"/>
</dbReference>
<feature type="transmembrane region" description="Helical" evidence="6">
    <location>
        <begin position="35"/>
        <end position="60"/>
    </location>
</feature>
<evidence type="ECO:0000256" key="3">
    <source>
        <dbReference type="ARBA" id="ARBA00022692"/>
    </source>
</evidence>
<comment type="subcellular location">
    <subcellularLocation>
        <location evidence="1">Cell membrane</location>
        <topology evidence="1">Multi-pass membrane protein</topology>
    </subcellularLocation>
</comment>
<evidence type="ECO:0000313" key="7">
    <source>
        <dbReference type="EMBL" id="AFI04536.1"/>
    </source>
</evidence>
<evidence type="ECO:0000256" key="5">
    <source>
        <dbReference type="ARBA" id="ARBA00023136"/>
    </source>
</evidence>
<gene>
    <name evidence="7" type="ordered locus">HCW_06380</name>
</gene>
<sequence length="209" mass="22864">MLVFLKGFSLALSLNAAIGAQTLFIIEQGIAKNHVFLICLICFVCDIFLMSAGVFGVGSFLAKNPYVALILSLCGALFTGYYALMALLGLLKTFQAKKTQTFRTLSLRKTLLFTLAVSLLNPQIYLEMVFLIGASALPFDNTNKLIFLIGALCSSLVWLVLLGNLSFRYGSILLNNKKAFIGMNVLILIVMGAICATLMRDFLIALERL</sequence>
<dbReference type="PANTHER" id="PTHR30086">
    <property type="entry name" value="ARGININE EXPORTER PROTEIN ARGO"/>
    <property type="match status" value="1"/>
</dbReference>
<organism evidence="7 8">
    <name type="scientific">Helicobacter cetorum (strain ATCC BAA-429 / MIT 00-7128)</name>
    <dbReference type="NCBI Taxonomy" id="182217"/>
    <lineage>
        <taxon>Bacteria</taxon>
        <taxon>Pseudomonadati</taxon>
        <taxon>Campylobacterota</taxon>
        <taxon>Epsilonproteobacteria</taxon>
        <taxon>Campylobacterales</taxon>
        <taxon>Helicobacteraceae</taxon>
        <taxon>Helicobacter</taxon>
    </lineage>
</organism>
<feature type="transmembrane region" description="Helical" evidence="6">
    <location>
        <begin position="111"/>
        <end position="133"/>
    </location>
</feature>
<dbReference type="GO" id="GO:0015171">
    <property type="term" value="F:amino acid transmembrane transporter activity"/>
    <property type="evidence" value="ECO:0007669"/>
    <property type="project" value="TreeGrafter"/>
</dbReference>
<evidence type="ECO:0000256" key="2">
    <source>
        <dbReference type="ARBA" id="ARBA00022475"/>
    </source>
</evidence>
<dbReference type="Proteomes" id="UP000005010">
    <property type="component" value="Chromosome"/>
</dbReference>